<dbReference type="Proteomes" id="UP001164929">
    <property type="component" value="Chromosome 4"/>
</dbReference>
<dbReference type="EMBL" id="JAQIZT010000004">
    <property type="protein sequence ID" value="KAJ7002339.1"/>
    <property type="molecule type" value="Genomic_DNA"/>
</dbReference>
<reference evidence="1 2" key="1">
    <citation type="journal article" date="2023" name="Mol. Ecol. Resour.">
        <title>Chromosome-level genome assembly of a triploid poplar Populus alba 'Berolinensis'.</title>
        <authorList>
            <person name="Chen S."/>
            <person name="Yu Y."/>
            <person name="Wang X."/>
            <person name="Wang S."/>
            <person name="Zhang T."/>
            <person name="Zhou Y."/>
            <person name="He R."/>
            <person name="Meng N."/>
            <person name="Wang Y."/>
            <person name="Liu W."/>
            <person name="Liu Z."/>
            <person name="Liu J."/>
            <person name="Guo Q."/>
            <person name="Huang H."/>
            <person name="Sederoff R.R."/>
            <person name="Wang G."/>
            <person name="Qu G."/>
            <person name="Chen S."/>
        </authorList>
    </citation>
    <scope>NUCLEOTIDE SEQUENCE [LARGE SCALE GENOMIC DNA]</scope>
    <source>
        <strain evidence="1">SC-2020</strain>
    </source>
</reference>
<accession>A0AAD6R519</accession>
<evidence type="ECO:0000313" key="1">
    <source>
        <dbReference type="EMBL" id="KAJ7002339.1"/>
    </source>
</evidence>
<protein>
    <submittedName>
        <fullName evidence="1">Uncharacterized protein</fullName>
    </submittedName>
</protein>
<dbReference type="AlphaFoldDB" id="A0AAD6R519"/>
<comment type="caution">
    <text evidence="1">The sequence shown here is derived from an EMBL/GenBank/DDBJ whole genome shotgun (WGS) entry which is preliminary data.</text>
</comment>
<evidence type="ECO:0000313" key="2">
    <source>
        <dbReference type="Proteomes" id="UP001164929"/>
    </source>
</evidence>
<keyword evidence="2" id="KW-1185">Reference proteome</keyword>
<gene>
    <name evidence="1" type="ORF">NC653_012406</name>
</gene>
<sequence>MDAEDFKPSTIKWFLLSWEKLVSVSIKMVGGMAHYRSNPQSVCFQFLLSFPFIHYPVLLCLLIDKSIPVHCSFTSAFSSFSGKKNQSVKQWYLDHILYLTGCQILLKRERWYPRRIRPWVARWKMRSSTISFGKAVGCGTGHHPALLAGSFHIPSGYVHFASHKMIDQEDLYGQKSDLNTVDLEVHCLGADVLRYFCCFAVIATVDTVLIQNLQAEVQGALPPFLYMDESSPISSVPGVPSGNASKVILLGTSGVTRLPILLVNFLHGKLKQGSSSEVSTFNLYRKFAKVGYQSLVLRVILCFPFASGGDVGGHSSWNQFIAFDISSPLTLKEGATVSLHLNVGNLEKIVSVSNNAGSLCAIKMLWQEDPVTGPSIAEYSQVFGGSREQKKIHGERLWSLLVQLLSKI</sequence>
<proteinExistence type="predicted"/>
<name>A0AAD6R519_9ROSI</name>
<organism evidence="1 2">
    <name type="scientific">Populus alba x Populus x berolinensis</name>
    <dbReference type="NCBI Taxonomy" id="444605"/>
    <lineage>
        <taxon>Eukaryota</taxon>
        <taxon>Viridiplantae</taxon>
        <taxon>Streptophyta</taxon>
        <taxon>Embryophyta</taxon>
        <taxon>Tracheophyta</taxon>
        <taxon>Spermatophyta</taxon>
        <taxon>Magnoliopsida</taxon>
        <taxon>eudicotyledons</taxon>
        <taxon>Gunneridae</taxon>
        <taxon>Pentapetalae</taxon>
        <taxon>rosids</taxon>
        <taxon>fabids</taxon>
        <taxon>Malpighiales</taxon>
        <taxon>Salicaceae</taxon>
        <taxon>Saliceae</taxon>
        <taxon>Populus</taxon>
    </lineage>
</organism>